<proteinExistence type="predicted"/>
<keyword evidence="1" id="KW-1133">Transmembrane helix</keyword>
<evidence type="ECO:0000313" key="2">
    <source>
        <dbReference type="EMBL" id="KYG82536.1"/>
    </source>
</evidence>
<keyword evidence="3" id="KW-1185">Reference proteome</keyword>
<dbReference type="AlphaFoldDB" id="A0A150XV12"/>
<protein>
    <submittedName>
        <fullName evidence="2">Uncharacterized protein</fullName>
    </submittedName>
</protein>
<dbReference type="EMBL" id="LRDB01000003">
    <property type="protein sequence ID" value="KYG82536.1"/>
    <property type="molecule type" value="Genomic_DNA"/>
</dbReference>
<feature type="transmembrane region" description="Helical" evidence="1">
    <location>
        <begin position="44"/>
        <end position="63"/>
    </location>
</feature>
<name>A0A150XV12_9BACT</name>
<dbReference type="Proteomes" id="UP000075615">
    <property type="component" value="Unassembled WGS sequence"/>
</dbReference>
<organism evidence="2 3">
    <name type="scientific">Roseivirga echinicomitans</name>
    <dbReference type="NCBI Taxonomy" id="296218"/>
    <lineage>
        <taxon>Bacteria</taxon>
        <taxon>Pseudomonadati</taxon>
        <taxon>Bacteroidota</taxon>
        <taxon>Cytophagia</taxon>
        <taxon>Cytophagales</taxon>
        <taxon>Roseivirgaceae</taxon>
        <taxon>Roseivirga</taxon>
    </lineage>
</organism>
<evidence type="ECO:0000313" key="3">
    <source>
        <dbReference type="Proteomes" id="UP000075615"/>
    </source>
</evidence>
<sequence>MLYTFIENPSSHFDSVEYTPVVQRSIFNADNPDDSDFLSKNPDLIWGILIGIMAIGFVWYTFFRKKKR</sequence>
<gene>
    <name evidence="2" type="ORF">AWN68_14890</name>
</gene>
<reference evidence="2 3" key="1">
    <citation type="submission" date="2016-01" db="EMBL/GenBank/DDBJ databases">
        <title>Genome sequencing of Roseivirga echinicomitans KMM 6058.</title>
        <authorList>
            <person name="Selvaratnam C."/>
            <person name="Thevarajoo S."/>
            <person name="Goh K.M."/>
            <person name="Ee R."/>
            <person name="Chan K.-G."/>
            <person name="Chong C.S."/>
        </authorList>
    </citation>
    <scope>NUCLEOTIDE SEQUENCE [LARGE SCALE GENOMIC DNA]</scope>
    <source>
        <strain evidence="2 3">KMM 6058</strain>
    </source>
</reference>
<keyword evidence="1" id="KW-0472">Membrane</keyword>
<comment type="caution">
    <text evidence="2">The sequence shown here is derived from an EMBL/GenBank/DDBJ whole genome shotgun (WGS) entry which is preliminary data.</text>
</comment>
<dbReference type="OrthoDB" id="982831at2"/>
<keyword evidence="1" id="KW-0812">Transmembrane</keyword>
<accession>A0A150XV12</accession>
<evidence type="ECO:0000256" key="1">
    <source>
        <dbReference type="SAM" id="Phobius"/>
    </source>
</evidence>
<dbReference type="RefSeq" id="WP_068412638.1">
    <property type="nucleotide sequence ID" value="NZ_LRDB01000003.1"/>
</dbReference>